<evidence type="ECO:0000313" key="3">
    <source>
        <dbReference type="EMBL" id="AYG79128.1"/>
    </source>
</evidence>
<dbReference type="KEGG" id="shun:DWB77_01238"/>
<dbReference type="AlphaFoldDB" id="A0A387HEI6"/>
<dbReference type="GO" id="GO:0003723">
    <property type="term" value="F:RNA binding"/>
    <property type="evidence" value="ECO:0007669"/>
    <property type="project" value="InterPro"/>
</dbReference>
<dbReference type="InterPro" id="IPR029016">
    <property type="entry name" value="GAF-like_dom_sf"/>
</dbReference>
<dbReference type="SMART" id="SM00065">
    <property type="entry name" value="GAF"/>
    <property type="match status" value="1"/>
</dbReference>
<evidence type="ECO:0000313" key="4">
    <source>
        <dbReference type="Proteomes" id="UP000271554"/>
    </source>
</evidence>
<feature type="domain" description="GAF" evidence="1">
    <location>
        <begin position="1"/>
        <end position="159"/>
    </location>
</feature>
<accession>A0A387HEI6</accession>
<feature type="domain" description="ANTAR" evidence="2">
    <location>
        <begin position="158"/>
        <end position="211"/>
    </location>
</feature>
<dbReference type="SMART" id="SM01012">
    <property type="entry name" value="ANTAR"/>
    <property type="match status" value="1"/>
</dbReference>
<evidence type="ECO:0000259" key="1">
    <source>
        <dbReference type="SMART" id="SM00065"/>
    </source>
</evidence>
<dbReference type="EMBL" id="CP032698">
    <property type="protein sequence ID" value="AYG79128.1"/>
    <property type="molecule type" value="Genomic_DNA"/>
</dbReference>
<dbReference type="InterPro" id="IPR003018">
    <property type="entry name" value="GAF"/>
</dbReference>
<dbReference type="InterPro" id="IPR005561">
    <property type="entry name" value="ANTAR"/>
</dbReference>
<sequence>MVSERAAKVLRELRSDAHTDDQLAALCARLLDAEGLAVSLVLDRGHTELVWCHGTVSARLEDLQFTLGEGPALDALTFGRPVQVPELAQVRTGRWPALLAALDGLPVRAVFAFPLVLGAITVGVMTAVRSRPLPLSREQADDATAVARLLTARFLGGEHDTPQVLHRAVVHQATGMISVQLGRPLSEALMRLRAFAYAHDRPITEVARDVVARRLRFKDDETGPHVPVRDRG</sequence>
<organism evidence="3 4">
    <name type="scientific">Streptomyces hundungensis</name>
    <dbReference type="NCBI Taxonomy" id="1077946"/>
    <lineage>
        <taxon>Bacteria</taxon>
        <taxon>Bacillati</taxon>
        <taxon>Actinomycetota</taxon>
        <taxon>Actinomycetes</taxon>
        <taxon>Kitasatosporales</taxon>
        <taxon>Streptomycetaceae</taxon>
        <taxon>Streptomyces</taxon>
    </lineage>
</organism>
<reference evidence="3 4" key="1">
    <citation type="submission" date="2018-10" db="EMBL/GenBank/DDBJ databases">
        <title>Relationship between Morphology and Antimicrobial Activity in Streptomyces.</title>
        <authorList>
            <person name="Kang H.J."/>
            <person name="Kim S.B."/>
        </authorList>
    </citation>
    <scope>NUCLEOTIDE SEQUENCE [LARGE SCALE GENOMIC DNA]</scope>
    <source>
        <strain evidence="3 4">BH38</strain>
    </source>
</reference>
<proteinExistence type="predicted"/>
<dbReference type="SUPFAM" id="SSF55781">
    <property type="entry name" value="GAF domain-like"/>
    <property type="match status" value="1"/>
</dbReference>
<dbReference type="OrthoDB" id="7466251at2"/>
<evidence type="ECO:0008006" key="5">
    <source>
        <dbReference type="Google" id="ProtNLM"/>
    </source>
</evidence>
<dbReference type="Gene3D" id="3.30.450.40">
    <property type="match status" value="1"/>
</dbReference>
<evidence type="ECO:0000259" key="2">
    <source>
        <dbReference type="SMART" id="SM01012"/>
    </source>
</evidence>
<gene>
    <name evidence="3" type="ORF">DWB77_01238</name>
</gene>
<protein>
    <recommendedName>
        <fullName evidence="5">ANTAR domain-containing protein</fullName>
    </recommendedName>
</protein>
<dbReference type="Proteomes" id="UP000271554">
    <property type="component" value="Chromosome"/>
</dbReference>
<name>A0A387HEI6_9ACTN</name>
<keyword evidence="4" id="KW-1185">Reference proteome</keyword>
<dbReference type="Pfam" id="PF01590">
    <property type="entry name" value="GAF"/>
    <property type="match status" value="1"/>
</dbReference>